<reference evidence="2 3" key="1">
    <citation type="submission" date="2020-08" db="EMBL/GenBank/DDBJ databases">
        <title>Genomic Encyclopedia of Type Strains, Phase III (KMG-III): the genomes of soil and plant-associated and newly described type strains.</title>
        <authorList>
            <person name="Whitman W."/>
        </authorList>
    </citation>
    <scope>NUCLEOTIDE SEQUENCE [LARGE SCALE GENOMIC DNA]</scope>
    <source>
        <strain evidence="2 3">CECT 3265</strain>
    </source>
</reference>
<organism evidence="2 3">
    <name type="scientific">Streptomyces netropsis</name>
    <name type="common">Streptoverticillium netropsis</name>
    <dbReference type="NCBI Taxonomy" id="55404"/>
    <lineage>
        <taxon>Bacteria</taxon>
        <taxon>Bacillati</taxon>
        <taxon>Actinomycetota</taxon>
        <taxon>Actinomycetes</taxon>
        <taxon>Kitasatosporales</taxon>
        <taxon>Streptomycetaceae</taxon>
        <taxon>Streptomyces</taxon>
    </lineage>
</organism>
<keyword evidence="3" id="KW-1185">Reference proteome</keyword>
<dbReference type="InterPro" id="IPR007278">
    <property type="entry name" value="DUF397"/>
</dbReference>
<feature type="domain" description="DUF397" evidence="1">
    <location>
        <begin position="17"/>
        <end position="68"/>
    </location>
</feature>
<evidence type="ECO:0000313" key="3">
    <source>
        <dbReference type="Proteomes" id="UP000556436"/>
    </source>
</evidence>
<name>A0A7W7LFE7_STRNE</name>
<comment type="caution">
    <text evidence="2">The sequence shown here is derived from an EMBL/GenBank/DDBJ whole genome shotgun (WGS) entry which is preliminary data.</text>
</comment>
<proteinExistence type="predicted"/>
<dbReference type="Proteomes" id="UP000556436">
    <property type="component" value="Unassembled WGS sequence"/>
</dbReference>
<protein>
    <recommendedName>
        <fullName evidence="1">DUF397 domain-containing protein</fullName>
    </recommendedName>
</protein>
<accession>A0A7W7LFE7</accession>
<evidence type="ECO:0000259" key="1">
    <source>
        <dbReference type="Pfam" id="PF04149"/>
    </source>
</evidence>
<dbReference type="RefSeq" id="WP_184736958.1">
    <property type="nucleotide sequence ID" value="NZ_BMRW01000002.1"/>
</dbReference>
<sequence length="90" mass="9478">MSAMPRYAPSPSALRAAKWRRSSYSTGMNNCVETAPLGPDLLAVRDSKRTAGPVLSFSPAAWSSFVGDLCGGGLGRRRGADRSDGTTTRS</sequence>
<dbReference type="Pfam" id="PF04149">
    <property type="entry name" value="DUF397"/>
    <property type="match status" value="1"/>
</dbReference>
<dbReference type="AlphaFoldDB" id="A0A7W7LFE7"/>
<dbReference type="EMBL" id="JACHJG010000011">
    <property type="protein sequence ID" value="MBB4888937.1"/>
    <property type="molecule type" value="Genomic_DNA"/>
</dbReference>
<gene>
    <name evidence="2" type="ORF">FHS38_005012</name>
</gene>
<evidence type="ECO:0000313" key="2">
    <source>
        <dbReference type="EMBL" id="MBB4888937.1"/>
    </source>
</evidence>